<evidence type="ECO:0000256" key="1">
    <source>
        <dbReference type="ARBA" id="ARBA00022898"/>
    </source>
</evidence>
<evidence type="ECO:0000256" key="3">
    <source>
        <dbReference type="PIRSR" id="PIRSR000390-1"/>
    </source>
</evidence>
<dbReference type="Proteomes" id="UP000425960">
    <property type="component" value="Chromosome"/>
</dbReference>
<dbReference type="InterPro" id="IPR000653">
    <property type="entry name" value="DegT/StrS_aminotransferase"/>
</dbReference>
<feature type="modified residue" description="N6-(pyridoxal phosphate)lysine" evidence="4">
    <location>
        <position position="186"/>
    </location>
</feature>
<reference evidence="6 7" key="1">
    <citation type="submission" date="2019-11" db="EMBL/GenBank/DDBJ databases">
        <title>Comparative genomics of hydrocarbon-degrading Desulfosarcina strains.</title>
        <authorList>
            <person name="Watanabe M."/>
            <person name="Kojima H."/>
            <person name="Fukui M."/>
        </authorList>
    </citation>
    <scope>NUCLEOTIDE SEQUENCE [LARGE SCALE GENOMIC DNA]</scope>
    <source>
        <strain evidence="6 7">28bB2T</strain>
    </source>
</reference>
<evidence type="ECO:0000313" key="7">
    <source>
        <dbReference type="Proteomes" id="UP000425960"/>
    </source>
</evidence>
<dbReference type="GO" id="GO:0030170">
    <property type="term" value="F:pyridoxal phosphate binding"/>
    <property type="evidence" value="ECO:0007669"/>
    <property type="project" value="UniProtKB-ARBA"/>
</dbReference>
<dbReference type="CDD" id="cd00616">
    <property type="entry name" value="AHBA_syn"/>
    <property type="match status" value="1"/>
</dbReference>
<dbReference type="Gene3D" id="3.90.1150.10">
    <property type="entry name" value="Aspartate Aminotransferase, domain 1"/>
    <property type="match status" value="1"/>
</dbReference>
<keyword evidence="6" id="KW-0808">Transferase</keyword>
<evidence type="ECO:0000256" key="2">
    <source>
        <dbReference type="ARBA" id="ARBA00037999"/>
    </source>
</evidence>
<evidence type="ECO:0000313" key="6">
    <source>
        <dbReference type="EMBL" id="BBO85861.1"/>
    </source>
</evidence>
<organism evidence="6 7">
    <name type="scientific">Desulfosarcina ovata subsp. sediminis</name>
    <dbReference type="NCBI Taxonomy" id="885957"/>
    <lineage>
        <taxon>Bacteria</taxon>
        <taxon>Pseudomonadati</taxon>
        <taxon>Thermodesulfobacteriota</taxon>
        <taxon>Desulfobacteria</taxon>
        <taxon>Desulfobacterales</taxon>
        <taxon>Desulfosarcinaceae</taxon>
        <taxon>Desulfosarcina</taxon>
    </lineage>
</organism>
<dbReference type="FunFam" id="3.40.640.10:FF:000089">
    <property type="entry name" value="Aminotransferase, DegT/DnrJ/EryC1/StrS family"/>
    <property type="match status" value="1"/>
</dbReference>
<dbReference type="InterPro" id="IPR015421">
    <property type="entry name" value="PyrdxlP-dep_Trfase_major"/>
</dbReference>
<keyword evidence="6" id="KW-0032">Aminotransferase</keyword>
<dbReference type="PANTHER" id="PTHR30244">
    <property type="entry name" value="TRANSAMINASE"/>
    <property type="match status" value="1"/>
</dbReference>
<dbReference type="Gene3D" id="3.40.640.10">
    <property type="entry name" value="Type I PLP-dependent aspartate aminotransferase-like (Major domain)"/>
    <property type="match status" value="1"/>
</dbReference>
<dbReference type="GO" id="GO:0000271">
    <property type="term" value="P:polysaccharide biosynthetic process"/>
    <property type="evidence" value="ECO:0007669"/>
    <property type="project" value="TreeGrafter"/>
</dbReference>
<sequence>MIVPFLDLKLQYGSIKDEIDAVLQEVINTCAFAGGPMTKAFESQFAPFCGCEFAIGCGSGTEALWLALIGLGVGPGDEVITTPSTFIATSEAISFCGATPVFVDVVESTCNMNPALVEAAITLKTKAIIPVHLYGQMADMDPLMDIAAKHNLAVVEDACQAHGATYKGRRAGSIGNAGCFSFYPGKNLGAYGEAGAVVTSDEWLAETMATFRDHGQAKKYFHSIVGWNSRMDGFQGAVLGVKMKYIEAWTRQRQENATLYNELLAGIEGIEPPMVIDGAEGVYHLYVIQTDRRDELQACLQENGIHTGLHYPIPLHLQEAYKGLGYKASDFPAAERAAKRILSLPMYPELREGQIRYVCEKIRDFFQGGENL</sequence>
<feature type="active site" description="Proton acceptor" evidence="3">
    <location>
        <position position="186"/>
    </location>
</feature>
<evidence type="ECO:0000256" key="4">
    <source>
        <dbReference type="PIRSR" id="PIRSR000390-2"/>
    </source>
</evidence>
<accession>A0A5K8A0E1</accession>
<protein>
    <submittedName>
        <fullName evidence="6">Glutamine--scyllo-inositol aminotransferase</fullName>
    </submittedName>
</protein>
<comment type="similarity">
    <text evidence="2 5">Belongs to the DegT/DnrJ/EryC1 family.</text>
</comment>
<dbReference type="InterPro" id="IPR015422">
    <property type="entry name" value="PyrdxlP-dep_Trfase_small"/>
</dbReference>
<gene>
    <name evidence="6" type="ORF">DSCO28_64270</name>
</gene>
<evidence type="ECO:0000256" key="5">
    <source>
        <dbReference type="RuleBase" id="RU004508"/>
    </source>
</evidence>
<dbReference type="RefSeq" id="WP_155325338.1">
    <property type="nucleotide sequence ID" value="NZ_AP021876.1"/>
</dbReference>
<dbReference type="Pfam" id="PF01041">
    <property type="entry name" value="DegT_DnrJ_EryC1"/>
    <property type="match status" value="1"/>
</dbReference>
<dbReference type="EMBL" id="AP021876">
    <property type="protein sequence ID" value="BBO85861.1"/>
    <property type="molecule type" value="Genomic_DNA"/>
</dbReference>
<proteinExistence type="inferred from homology"/>
<dbReference type="KEGG" id="dov:DSCO28_64270"/>
<dbReference type="PIRSF" id="PIRSF000390">
    <property type="entry name" value="PLP_StrS"/>
    <property type="match status" value="1"/>
</dbReference>
<dbReference type="GO" id="GO:0008483">
    <property type="term" value="F:transaminase activity"/>
    <property type="evidence" value="ECO:0007669"/>
    <property type="project" value="UniProtKB-KW"/>
</dbReference>
<keyword evidence="1 4" id="KW-0663">Pyridoxal phosphate</keyword>
<dbReference type="InterPro" id="IPR015424">
    <property type="entry name" value="PyrdxlP-dep_Trfase"/>
</dbReference>
<dbReference type="SUPFAM" id="SSF53383">
    <property type="entry name" value="PLP-dependent transferases"/>
    <property type="match status" value="1"/>
</dbReference>
<name>A0A5K8A0E1_9BACT</name>
<dbReference type="AlphaFoldDB" id="A0A5K8A0E1"/>
<dbReference type="PANTHER" id="PTHR30244:SF36">
    <property type="entry name" value="3-OXO-GLUCOSE-6-PHOSPHATE:GLUTAMATE AMINOTRANSFERASE"/>
    <property type="match status" value="1"/>
</dbReference>